<dbReference type="InterPro" id="IPR050206">
    <property type="entry name" value="FtsK/SpoIIIE/SftA"/>
</dbReference>
<reference evidence="2 3" key="1">
    <citation type="submission" date="2021-01" db="EMBL/GenBank/DDBJ databases">
        <title>Whole genome shotgun sequence of Catellatospora chokoriensis NBRC 107358.</title>
        <authorList>
            <person name="Komaki H."/>
            <person name="Tamura T."/>
        </authorList>
    </citation>
    <scope>NUCLEOTIDE SEQUENCE [LARGE SCALE GENOMIC DNA]</scope>
    <source>
        <strain evidence="2 3">NBRC 107358</strain>
    </source>
</reference>
<evidence type="ECO:0000313" key="3">
    <source>
        <dbReference type="Proteomes" id="UP000619293"/>
    </source>
</evidence>
<proteinExistence type="predicted"/>
<dbReference type="Proteomes" id="UP000619293">
    <property type="component" value="Unassembled WGS sequence"/>
</dbReference>
<protein>
    <submittedName>
        <fullName evidence="2">Cell division protein FtsK</fullName>
    </submittedName>
</protein>
<feature type="region of interest" description="Disordered" evidence="1">
    <location>
        <begin position="1"/>
        <end position="68"/>
    </location>
</feature>
<dbReference type="InterPro" id="IPR027417">
    <property type="entry name" value="P-loop_NTPase"/>
</dbReference>
<dbReference type="AlphaFoldDB" id="A0A8J3K1T1"/>
<name>A0A8J3K1T1_9ACTN</name>
<evidence type="ECO:0000313" key="2">
    <source>
        <dbReference type="EMBL" id="GIF91381.1"/>
    </source>
</evidence>
<dbReference type="PANTHER" id="PTHR22683">
    <property type="entry name" value="SPORULATION PROTEIN RELATED"/>
    <property type="match status" value="1"/>
</dbReference>
<sequence>MTTRPVGIPDEPEPHGEAEVFDLDTARARRQPRPNDHAQGDSPDLDEGTDAEAVDYAPAPLGNPVDPTDAAPAGVWARQPLPTKPIVPDWARSRADLYLTARWGLKYVGYLAAYHTSRSPKYLLKTAWYGLLGTGVSAGRLVKWAMAEEGNFGLRQHAANTNQAELWLKLDKQRQSESVWRWWVAAPTLLGGAGTVAYLAVGPVPAWWGITVAAVAAPVFAQFGRPADARITDRVTQGATYRKLTAELVRRALTSLGIAGINSAVAKDAGAITFPTEIHRDGPGHMAVIDLPYGVEASDVIARRGRLASALRLPMDQVWPEASRTHTGRLHLWVGFEPASAMRQPAWPLVDGKKVDLFAPFPFATDPRLRTKNAEVMFRNWLFGGQPGSGKTFALRVLVLATLLDPRAEVRGYELKGVGDFSDVAALLAEYGNGMDDDTIARAAAFVDWLFEECQRRSKRIAHFKAKGMAPDGKVTPELASLKGSGLHPLVAFIDEVQNLFAHKTFGKQAGEVAELVIKLGRALGVILLLGTQIPDKASLPTGITRNVSNRFCLSVADQIANDMILGTSMYQNGHRATVFEPGEDSGWGIAVGLGKPAPYRSFLLTEADVRKVVERATGYRRDAGTLPAATAERTAAPVYDLLGDLSTVWPAGAKSALNSVLCAALAELRPEIYTGWESAQLTAALKPHRAVTVTTVAGPRVEGKSTAGRGIRLDDLTAAITERNRKRGGN</sequence>
<keyword evidence="2" id="KW-0132">Cell division</keyword>
<dbReference type="SUPFAM" id="SSF52540">
    <property type="entry name" value="P-loop containing nucleoside triphosphate hydrolases"/>
    <property type="match status" value="1"/>
</dbReference>
<keyword evidence="3" id="KW-1185">Reference proteome</keyword>
<feature type="compositionally biased region" description="Acidic residues" evidence="1">
    <location>
        <begin position="43"/>
        <end position="53"/>
    </location>
</feature>
<comment type="caution">
    <text evidence="2">The sequence shown here is derived from an EMBL/GenBank/DDBJ whole genome shotgun (WGS) entry which is preliminary data.</text>
</comment>
<dbReference type="GO" id="GO:0051301">
    <property type="term" value="P:cell division"/>
    <property type="evidence" value="ECO:0007669"/>
    <property type="project" value="UniProtKB-KW"/>
</dbReference>
<dbReference type="RefSeq" id="WP_191837876.1">
    <property type="nucleotide sequence ID" value="NZ_BAAALB010000030.1"/>
</dbReference>
<organism evidence="2 3">
    <name type="scientific">Catellatospora chokoriensis</name>
    <dbReference type="NCBI Taxonomy" id="310353"/>
    <lineage>
        <taxon>Bacteria</taxon>
        <taxon>Bacillati</taxon>
        <taxon>Actinomycetota</taxon>
        <taxon>Actinomycetes</taxon>
        <taxon>Micromonosporales</taxon>
        <taxon>Micromonosporaceae</taxon>
        <taxon>Catellatospora</taxon>
    </lineage>
</organism>
<dbReference type="Gene3D" id="3.40.50.300">
    <property type="entry name" value="P-loop containing nucleotide triphosphate hydrolases"/>
    <property type="match status" value="1"/>
</dbReference>
<gene>
    <name evidence="2" type="ORF">Cch02nite_48250</name>
</gene>
<evidence type="ECO:0000256" key="1">
    <source>
        <dbReference type="SAM" id="MobiDB-lite"/>
    </source>
</evidence>
<dbReference type="EMBL" id="BONG01000031">
    <property type="protein sequence ID" value="GIF91381.1"/>
    <property type="molecule type" value="Genomic_DNA"/>
</dbReference>
<accession>A0A8J3K1T1</accession>
<dbReference type="PANTHER" id="PTHR22683:SF41">
    <property type="entry name" value="DNA TRANSLOCASE FTSK"/>
    <property type="match status" value="1"/>
</dbReference>
<keyword evidence="2" id="KW-0131">Cell cycle</keyword>